<feature type="region of interest" description="Disordered" evidence="1">
    <location>
        <begin position="143"/>
        <end position="179"/>
    </location>
</feature>
<keyword evidence="3" id="KW-1185">Reference proteome</keyword>
<sequence>MIDTRCKELQPGWGPKEHDGELQMLYDALNDDESIEALVGCVWGPENAFRPSASRWDRMMQYDGIAVVTGSRVVFLKRRGINKLTSEMPLHALKSVDVDGEGEVTLTGRSYSGWHGAGNPGAFRMRDVQDGNARNFADRVGELQAAPPPPATPAWSAASTGASTTPPPASRYAGMGKEERVDAQWRERSTMWGRNDPSVPERLIAGLLNFFTGENLTTYPGELRILKEVLEDGENIEYWMGGRWGDATEFTTLRDVAGRMAIGAVLTPPPGWEGWGLEVDYNEGLTCSGLKFSGSTDEDYAYYLDHNGKKDIRSRARPLFECVLRQIHAAANPAGD</sequence>
<feature type="compositionally biased region" description="Low complexity" evidence="1">
    <location>
        <begin position="153"/>
        <end position="164"/>
    </location>
</feature>
<dbReference type="Proteomes" id="UP001174909">
    <property type="component" value="Unassembled WGS sequence"/>
</dbReference>
<protein>
    <submittedName>
        <fullName evidence="2">Uncharacterized protein</fullName>
    </submittedName>
</protein>
<comment type="caution">
    <text evidence="2">The sequence shown here is derived from an EMBL/GenBank/DDBJ whole genome shotgun (WGS) entry which is preliminary data.</text>
</comment>
<accession>A0AA35SM85</accession>
<dbReference type="EMBL" id="CASHTH010002524">
    <property type="protein sequence ID" value="CAI8031191.1"/>
    <property type="molecule type" value="Genomic_DNA"/>
</dbReference>
<evidence type="ECO:0000256" key="1">
    <source>
        <dbReference type="SAM" id="MobiDB-lite"/>
    </source>
</evidence>
<evidence type="ECO:0000313" key="2">
    <source>
        <dbReference type="EMBL" id="CAI8031191.1"/>
    </source>
</evidence>
<proteinExistence type="predicted"/>
<name>A0AA35SM85_GEOBA</name>
<gene>
    <name evidence="2" type="ORF">GBAR_LOCUS17699</name>
</gene>
<organism evidence="2 3">
    <name type="scientific">Geodia barretti</name>
    <name type="common">Barrett's horny sponge</name>
    <dbReference type="NCBI Taxonomy" id="519541"/>
    <lineage>
        <taxon>Eukaryota</taxon>
        <taxon>Metazoa</taxon>
        <taxon>Porifera</taxon>
        <taxon>Demospongiae</taxon>
        <taxon>Heteroscleromorpha</taxon>
        <taxon>Tetractinellida</taxon>
        <taxon>Astrophorina</taxon>
        <taxon>Geodiidae</taxon>
        <taxon>Geodia</taxon>
    </lineage>
</organism>
<evidence type="ECO:0000313" key="3">
    <source>
        <dbReference type="Proteomes" id="UP001174909"/>
    </source>
</evidence>
<dbReference type="AlphaFoldDB" id="A0AA35SM85"/>
<reference evidence="2" key="1">
    <citation type="submission" date="2023-03" db="EMBL/GenBank/DDBJ databases">
        <authorList>
            <person name="Steffen K."/>
            <person name="Cardenas P."/>
        </authorList>
    </citation>
    <scope>NUCLEOTIDE SEQUENCE</scope>
</reference>